<protein>
    <recommendedName>
        <fullName evidence="3">Toxin HicA</fullName>
    </recommendedName>
</protein>
<dbReference type="OrthoDB" id="9799039at2"/>
<accession>A0A0N9IFS7</accession>
<evidence type="ECO:0000313" key="1">
    <source>
        <dbReference type="EMBL" id="ALG14153.1"/>
    </source>
</evidence>
<dbReference type="AlphaFoldDB" id="A0A0N9IFS7"/>
<evidence type="ECO:0008006" key="3">
    <source>
        <dbReference type="Google" id="ProtNLM"/>
    </source>
</evidence>
<reference evidence="1 2" key="1">
    <citation type="submission" date="2015-07" db="EMBL/GenBank/DDBJ databases">
        <title>Genome sequencing of Kibdelosporangium phytohabitans.</title>
        <authorList>
            <person name="Qin S."/>
            <person name="Xing K."/>
        </authorList>
    </citation>
    <scope>NUCLEOTIDE SEQUENCE [LARGE SCALE GENOMIC DNA]</scope>
    <source>
        <strain evidence="1 2">KLBMP1111</strain>
    </source>
</reference>
<gene>
    <name evidence="1" type="ORF">AOZ06_51315</name>
</gene>
<dbReference type="Proteomes" id="UP000063699">
    <property type="component" value="Chromosome"/>
</dbReference>
<organism evidence="1 2">
    <name type="scientific">Kibdelosporangium phytohabitans</name>
    <dbReference type="NCBI Taxonomy" id="860235"/>
    <lineage>
        <taxon>Bacteria</taxon>
        <taxon>Bacillati</taxon>
        <taxon>Actinomycetota</taxon>
        <taxon>Actinomycetes</taxon>
        <taxon>Pseudonocardiales</taxon>
        <taxon>Pseudonocardiaceae</taxon>
        <taxon>Kibdelosporangium</taxon>
    </lineage>
</organism>
<sequence>MKRRDLVRKIAAAAKRQEVDWQLSREGANHSVYILDTVIIPVPRHREIGENLAVEIFKECETVLGKGWWRS</sequence>
<dbReference type="EMBL" id="CP012752">
    <property type="protein sequence ID" value="ALG14153.1"/>
    <property type="molecule type" value="Genomic_DNA"/>
</dbReference>
<proteinExistence type="predicted"/>
<name>A0A0N9IFS7_9PSEU</name>
<dbReference type="RefSeq" id="WP_054296023.1">
    <property type="nucleotide sequence ID" value="NZ_CP012752.1"/>
</dbReference>
<dbReference type="KEGG" id="kphy:AOZ06_51315"/>
<dbReference type="STRING" id="860235.AOZ06_51315"/>
<keyword evidence="2" id="KW-1185">Reference proteome</keyword>
<evidence type="ECO:0000313" key="2">
    <source>
        <dbReference type="Proteomes" id="UP000063699"/>
    </source>
</evidence>